<dbReference type="OrthoDB" id="21128at2759"/>
<keyword evidence="4" id="KW-0853">WD repeat</keyword>
<evidence type="ECO:0000256" key="6">
    <source>
        <dbReference type="SAM" id="MobiDB-lite"/>
    </source>
</evidence>
<feature type="region of interest" description="Disordered" evidence="6">
    <location>
        <begin position="803"/>
        <end position="849"/>
    </location>
</feature>
<accession>A0A2P7ZTS3</accession>
<evidence type="ECO:0000256" key="3">
    <source>
        <dbReference type="ARBA" id="ARBA00022490"/>
    </source>
</evidence>
<protein>
    <recommendedName>
        <fullName evidence="7">EDC4-like protein pdc1 beta-propeller domain-containing protein</fullName>
    </recommendedName>
</protein>
<dbReference type="STRING" id="40998.A0A2P7ZTS3"/>
<sequence length="1299" mass="141163">MADLQELFKRLKSSSGNNQQTSQSTQAAPSQFSHFAGGYQQPSVSSPIFSPPAHTPNPVGSGILSPNVATPAQDTKAANLLNLLRFNGQPQQSSPLADLQNVANTSKSLEKSVQTPGPSSQSCSDVGSKGVTSPIDNPQNFLLNLLNQPKKSDQPLPPLQAPQPKPMGTGQPELVNNLSEASIGFDDDTKKPESREATPVRVFGSAKSRETTPFEVSSSSAQKGNGIFTYVNPFEQLSASTPKKATPKPEAERSTSAAPSSNKRQALSPPSRAPQPAAPGAVSAPTPSTSTIAPATAPTAEPAVKKEEKDDIPDSWQAVDTDNSVVQVYNFPMRPFTSIKLRPKPASNAFKAESIMDIVRLKKEFDQIDRVLATASQSHIAYAMAKSGGFRIIRQDSGRDKQIFKANQERIFHIQVSESTDKFPADSILAAGVNGSVFWTKVDVSAEEKWSDQDLEARGFVLPAVNAQEENTSGSPVKTRSKMSSRHSDIFAISRGKSIHIVAPEIAGSTKYADSKTRVVNTEKYFQERNLKITTGKACKDFTFSEDDTTIASLDKAGRVRFWDIRELSEAARSQKKTNMELKTPMLTFTASMASEKISPTSIMFVDKERPCLKGIALRYMLLGFKQNHLLQLWDLGLGKPVQELHFPHDNDSDAICSISYHPKTGIIALAHPTRNSVYFIHLSAPRYHIPTMDQAKYISMLASEDTALPKPESTAIMSGIREISFGSKGQLRSVDMLTTPASANSEDSSAEEVLFELYAMHSTGVTCLSIRKADLGWGPDNKVISPNDAEKSDLITLSPITSTSEASVVSDTPGKAKPAVKDEPVKRAASPPKPKAKATPAETSVPQDVRQTIETSAQQNLSAVNPPILTPESYTLPAARAVSMSLPEAVIAEQRKPEPAEKPKSLDDRTKQPLTNGDSVGSDAAAQISGLITSELDTLYKRIEEDRRIQDALATSRQQGVLQLVSSTLTDNVERSLSKIVSASIQQEVLPAVTDVFSAMAERRLAEHLHDSVGNVVPREVRAALPAALSAALRDEETVRMMSGPISQDLSQKVLQTMEGVVRKTIAPTISQTINTSVQKAMQDSEARFASQRADNDAKFDRLANLIFGLSETLQQMAVTQTSLQEQVAGLQKQLENSRQPSRPSTASASASKALATVEDPELDEITEMMKEGRFEEATIRWLQSSRQAELFDRLFVRVNPQYLQKLSPLVKLSVSAAVSTSFEQNVDQRLDWLGIILSSTDLQDPEIASVAPKIMNVLLSRIQGAYMTFAESNPSDPVLRRISHLSKQITDIGRMLG</sequence>
<feature type="region of interest" description="Disordered" evidence="6">
    <location>
        <begin position="238"/>
        <end position="318"/>
    </location>
</feature>
<feature type="compositionally biased region" description="Low complexity" evidence="6">
    <location>
        <begin position="13"/>
        <end position="33"/>
    </location>
</feature>
<keyword evidence="3" id="KW-0963">Cytoplasm</keyword>
<feature type="compositionally biased region" description="Basic and acidic residues" evidence="6">
    <location>
        <begin position="894"/>
        <end position="912"/>
    </location>
</feature>
<feature type="compositionally biased region" description="Pro residues" evidence="6">
    <location>
        <begin position="155"/>
        <end position="165"/>
    </location>
</feature>
<feature type="domain" description="EDC4-like protein pdc1 beta-propeller" evidence="7">
    <location>
        <begin position="346"/>
        <end position="683"/>
    </location>
</feature>
<dbReference type="InterPro" id="IPR015943">
    <property type="entry name" value="WD40/YVTN_repeat-like_dom_sf"/>
</dbReference>
<dbReference type="Gene3D" id="2.130.10.10">
    <property type="entry name" value="YVTN repeat-like/Quinoprotein amine dehydrogenase"/>
    <property type="match status" value="1"/>
</dbReference>
<name>A0A2P7ZTS3_9PEZI</name>
<dbReference type="PANTHER" id="PTHR15598">
    <property type="entry name" value="ENHANCER OF MRNA-DECAPPING PROTEIN 4"/>
    <property type="match status" value="1"/>
</dbReference>
<comment type="caution">
    <text evidence="8">The sequence shown here is derived from an EMBL/GenBank/DDBJ whole genome shotgun (WGS) entry which is preliminary data.</text>
</comment>
<comment type="subcellular location">
    <subcellularLocation>
        <location evidence="1">Cytoplasm</location>
        <location evidence="1">P-body</location>
    </subcellularLocation>
</comment>
<comment type="similarity">
    <text evidence="2">Belongs to the WD repeat EDC4 family.</text>
</comment>
<dbReference type="InterPro" id="IPR045152">
    <property type="entry name" value="EDC4-like"/>
</dbReference>
<feature type="compositionally biased region" description="Polar residues" evidence="6">
    <location>
        <begin position="107"/>
        <end position="136"/>
    </location>
</feature>
<dbReference type="GO" id="GO:0031087">
    <property type="term" value="P:deadenylation-independent decapping of nuclear-transcribed mRNA"/>
    <property type="evidence" value="ECO:0007669"/>
    <property type="project" value="InterPro"/>
</dbReference>
<organism evidence="8 9">
    <name type="scientific">Elsinoe australis</name>
    <dbReference type="NCBI Taxonomy" id="40998"/>
    <lineage>
        <taxon>Eukaryota</taxon>
        <taxon>Fungi</taxon>
        <taxon>Dikarya</taxon>
        <taxon>Ascomycota</taxon>
        <taxon>Pezizomycotina</taxon>
        <taxon>Dothideomycetes</taxon>
        <taxon>Dothideomycetidae</taxon>
        <taxon>Myriangiales</taxon>
        <taxon>Elsinoaceae</taxon>
        <taxon>Elsinoe</taxon>
    </lineage>
</organism>
<feature type="compositionally biased region" description="Polar residues" evidence="6">
    <location>
        <begin position="214"/>
        <end position="223"/>
    </location>
</feature>
<dbReference type="PANTHER" id="PTHR15598:SF5">
    <property type="entry name" value="ENHANCER OF MRNA-DECAPPING PROTEIN 4"/>
    <property type="match status" value="1"/>
</dbReference>
<feature type="compositionally biased region" description="Basic and acidic residues" evidence="6">
    <location>
        <begin position="187"/>
        <end position="198"/>
    </location>
</feature>
<evidence type="ECO:0000256" key="2">
    <source>
        <dbReference type="ARBA" id="ARBA00009639"/>
    </source>
</evidence>
<dbReference type="EMBL" id="NHZQ01000121">
    <property type="protein sequence ID" value="PSK51627.1"/>
    <property type="molecule type" value="Genomic_DNA"/>
</dbReference>
<feature type="compositionally biased region" description="Low complexity" evidence="6">
    <location>
        <begin position="1143"/>
        <end position="1157"/>
    </location>
</feature>
<evidence type="ECO:0000256" key="4">
    <source>
        <dbReference type="ARBA" id="ARBA00022574"/>
    </source>
</evidence>
<evidence type="ECO:0000313" key="8">
    <source>
        <dbReference type="EMBL" id="PSK51627.1"/>
    </source>
</evidence>
<gene>
    <name evidence="8" type="ORF">B9Z65_2894</name>
</gene>
<feature type="region of interest" description="Disordered" evidence="6">
    <location>
        <begin position="1"/>
        <end position="68"/>
    </location>
</feature>
<dbReference type="GO" id="GO:0000932">
    <property type="term" value="C:P-body"/>
    <property type="evidence" value="ECO:0007669"/>
    <property type="project" value="UniProtKB-SubCell"/>
</dbReference>
<keyword evidence="9" id="KW-1185">Reference proteome</keyword>
<feature type="compositionally biased region" description="Low complexity" evidence="6">
    <location>
        <begin position="278"/>
        <end position="302"/>
    </location>
</feature>
<reference evidence="8 9" key="1">
    <citation type="submission" date="2017-05" db="EMBL/GenBank/DDBJ databases">
        <title>Draft genome sequence of Elsinoe australis.</title>
        <authorList>
            <person name="Cheng Q."/>
        </authorList>
    </citation>
    <scope>NUCLEOTIDE SEQUENCE [LARGE SCALE GENOMIC DNA]</scope>
    <source>
        <strain evidence="8 9">NL1</strain>
    </source>
</reference>
<dbReference type="Proteomes" id="UP000243723">
    <property type="component" value="Unassembled WGS sequence"/>
</dbReference>
<dbReference type="InterPro" id="IPR036322">
    <property type="entry name" value="WD40_repeat_dom_sf"/>
</dbReference>
<evidence type="ECO:0000256" key="1">
    <source>
        <dbReference type="ARBA" id="ARBA00004201"/>
    </source>
</evidence>
<feature type="region of interest" description="Disordered" evidence="6">
    <location>
        <begin position="891"/>
        <end position="923"/>
    </location>
</feature>
<dbReference type="SUPFAM" id="SSF50978">
    <property type="entry name" value="WD40 repeat-like"/>
    <property type="match status" value="1"/>
</dbReference>
<feature type="compositionally biased region" description="Low complexity" evidence="6">
    <location>
        <begin position="137"/>
        <end position="149"/>
    </location>
</feature>
<feature type="region of interest" description="Disordered" evidence="6">
    <location>
        <begin position="107"/>
        <end position="225"/>
    </location>
</feature>
<keyword evidence="5" id="KW-0677">Repeat</keyword>
<dbReference type="InterPro" id="IPR055393">
    <property type="entry name" value="Beta-prop_EDC4L"/>
</dbReference>
<evidence type="ECO:0000313" key="9">
    <source>
        <dbReference type="Proteomes" id="UP000243723"/>
    </source>
</evidence>
<evidence type="ECO:0000256" key="5">
    <source>
        <dbReference type="ARBA" id="ARBA00022737"/>
    </source>
</evidence>
<feature type="compositionally biased region" description="Polar residues" evidence="6">
    <location>
        <begin position="254"/>
        <end position="264"/>
    </location>
</feature>
<evidence type="ECO:0000259" key="7">
    <source>
        <dbReference type="Pfam" id="PF24106"/>
    </source>
</evidence>
<feature type="region of interest" description="Disordered" evidence="6">
    <location>
        <begin position="1131"/>
        <end position="1163"/>
    </location>
</feature>
<dbReference type="Pfam" id="PF24106">
    <property type="entry name" value="Beta-prop_EDC4L"/>
    <property type="match status" value="1"/>
</dbReference>
<proteinExistence type="inferred from homology"/>